<gene>
    <name evidence="3" type="ORF">PVAG01_08871</name>
</gene>
<keyword evidence="4" id="KW-1185">Reference proteome</keyword>
<feature type="region of interest" description="Disordered" evidence="1">
    <location>
        <begin position="127"/>
        <end position="160"/>
    </location>
</feature>
<name>A0ABR4PAR6_9HELO</name>
<keyword evidence="2" id="KW-0812">Transmembrane</keyword>
<proteinExistence type="predicted"/>
<accession>A0ABR4PAR6</accession>
<evidence type="ECO:0000256" key="2">
    <source>
        <dbReference type="SAM" id="Phobius"/>
    </source>
</evidence>
<feature type="transmembrane region" description="Helical" evidence="2">
    <location>
        <begin position="46"/>
        <end position="67"/>
    </location>
</feature>
<evidence type="ECO:0000256" key="1">
    <source>
        <dbReference type="SAM" id="MobiDB-lite"/>
    </source>
</evidence>
<evidence type="ECO:0000313" key="4">
    <source>
        <dbReference type="Proteomes" id="UP001629113"/>
    </source>
</evidence>
<organism evidence="3 4">
    <name type="scientific">Phlyctema vagabunda</name>
    <dbReference type="NCBI Taxonomy" id="108571"/>
    <lineage>
        <taxon>Eukaryota</taxon>
        <taxon>Fungi</taxon>
        <taxon>Dikarya</taxon>
        <taxon>Ascomycota</taxon>
        <taxon>Pezizomycotina</taxon>
        <taxon>Leotiomycetes</taxon>
        <taxon>Helotiales</taxon>
        <taxon>Dermateaceae</taxon>
        <taxon>Phlyctema</taxon>
    </lineage>
</organism>
<keyword evidence="2" id="KW-1133">Transmembrane helix</keyword>
<comment type="caution">
    <text evidence="3">The sequence shown here is derived from an EMBL/GenBank/DDBJ whole genome shotgun (WGS) entry which is preliminary data.</text>
</comment>
<evidence type="ECO:0000313" key="3">
    <source>
        <dbReference type="EMBL" id="KAL3420372.1"/>
    </source>
</evidence>
<sequence>MSESSWAKFIAFLGTAFNKGVLDTTINLGKPGDGPGHQKKIRILEILSIIGTGLVVIFLIVTCTMTWPCKSKRKRRQEEMENTEEALSKSDCPICAVTMPAPTYLPPIIDTSRLSINFDAITPLDEDSATMAHAPPTRLQRPTECSSNRRDFIEPRRHQT</sequence>
<protein>
    <submittedName>
        <fullName evidence="3">Uncharacterized protein</fullName>
    </submittedName>
</protein>
<dbReference type="EMBL" id="JBFCZG010000007">
    <property type="protein sequence ID" value="KAL3420372.1"/>
    <property type="molecule type" value="Genomic_DNA"/>
</dbReference>
<reference evidence="3 4" key="1">
    <citation type="submission" date="2024-06" db="EMBL/GenBank/DDBJ databases">
        <title>Complete genome of Phlyctema vagabunda strain 19-DSS-EL-015.</title>
        <authorList>
            <person name="Fiorenzani C."/>
        </authorList>
    </citation>
    <scope>NUCLEOTIDE SEQUENCE [LARGE SCALE GENOMIC DNA]</scope>
    <source>
        <strain evidence="3 4">19-DSS-EL-015</strain>
    </source>
</reference>
<feature type="compositionally biased region" description="Basic and acidic residues" evidence="1">
    <location>
        <begin position="147"/>
        <end position="160"/>
    </location>
</feature>
<keyword evidence="2" id="KW-0472">Membrane</keyword>
<dbReference type="Proteomes" id="UP001629113">
    <property type="component" value="Unassembled WGS sequence"/>
</dbReference>